<accession>T1KLE9</accession>
<dbReference type="Proteomes" id="UP000015104">
    <property type="component" value="Unassembled WGS sequence"/>
</dbReference>
<feature type="region of interest" description="Disordered" evidence="1">
    <location>
        <begin position="132"/>
        <end position="153"/>
    </location>
</feature>
<sequence length="153" mass="17407">MSCDPSVSARALAGAYSIEKVECFMYGPGPSIPSNVYCLTQWSPTWVPWSEIHMDDDPISALPKLQSFDKQIWEKFANTQVIENHVTMKYTCRWCGHGSDDKSNMNKHEKRCSVVGAPGHVHNKHCKNCPEPAKYTRREDGRHQNKGRPCKKN</sequence>
<name>T1KLE9_TETUR</name>
<evidence type="ECO:0000313" key="2">
    <source>
        <dbReference type="EnsemblMetazoa" id="tetur14g02200.1"/>
    </source>
</evidence>
<evidence type="ECO:0000256" key="1">
    <source>
        <dbReference type="SAM" id="MobiDB-lite"/>
    </source>
</evidence>
<dbReference type="EMBL" id="CAEY01000211">
    <property type="status" value="NOT_ANNOTATED_CDS"/>
    <property type="molecule type" value="Genomic_DNA"/>
</dbReference>
<organism evidence="2 3">
    <name type="scientific">Tetranychus urticae</name>
    <name type="common">Two-spotted spider mite</name>
    <dbReference type="NCBI Taxonomy" id="32264"/>
    <lineage>
        <taxon>Eukaryota</taxon>
        <taxon>Metazoa</taxon>
        <taxon>Ecdysozoa</taxon>
        <taxon>Arthropoda</taxon>
        <taxon>Chelicerata</taxon>
        <taxon>Arachnida</taxon>
        <taxon>Acari</taxon>
        <taxon>Acariformes</taxon>
        <taxon>Trombidiformes</taxon>
        <taxon>Prostigmata</taxon>
        <taxon>Eleutherengona</taxon>
        <taxon>Raphignathae</taxon>
        <taxon>Tetranychoidea</taxon>
        <taxon>Tetranychidae</taxon>
        <taxon>Tetranychus</taxon>
    </lineage>
</organism>
<protein>
    <submittedName>
        <fullName evidence="2">Uncharacterized protein</fullName>
    </submittedName>
</protein>
<reference evidence="2" key="2">
    <citation type="submission" date="2015-06" db="UniProtKB">
        <authorList>
            <consortium name="EnsemblMetazoa"/>
        </authorList>
    </citation>
    <scope>IDENTIFICATION</scope>
</reference>
<keyword evidence="3" id="KW-1185">Reference proteome</keyword>
<reference evidence="3" key="1">
    <citation type="submission" date="2011-08" db="EMBL/GenBank/DDBJ databases">
        <authorList>
            <person name="Rombauts S."/>
        </authorList>
    </citation>
    <scope>NUCLEOTIDE SEQUENCE</scope>
    <source>
        <strain evidence="3">London</strain>
    </source>
</reference>
<feature type="compositionally biased region" description="Basic and acidic residues" evidence="1">
    <location>
        <begin position="134"/>
        <end position="143"/>
    </location>
</feature>
<feature type="compositionally biased region" description="Basic residues" evidence="1">
    <location>
        <begin position="144"/>
        <end position="153"/>
    </location>
</feature>
<dbReference type="AlphaFoldDB" id="T1KLE9"/>
<dbReference type="HOGENOM" id="CLU_1715584_0_0_1"/>
<evidence type="ECO:0000313" key="3">
    <source>
        <dbReference type="Proteomes" id="UP000015104"/>
    </source>
</evidence>
<proteinExistence type="predicted"/>
<dbReference type="EnsemblMetazoa" id="tetur14g02200.1">
    <property type="protein sequence ID" value="tetur14g02200.1"/>
    <property type="gene ID" value="tetur14g02200"/>
</dbReference>